<accession>A0A1I1IFD8</accession>
<evidence type="ECO:0000259" key="2">
    <source>
        <dbReference type="PROSITE" id="PS50206"/>
    </source>
</evidence>
<dbReference type="CDD" id="cd00158">
    <property type="entry name" value="RHOD"/>
    <property type="match status" value="1"/>
</dbReference>
<proteinExistence type="predicted"/>
<gene>
    <name evidence="3" type="ORF">SAMN05660443_2267</name>
</gene>
<dbReference type="PANTHER" id="PTHR43031:SF18">
    <property type="entry name" value="RHODANESE-RELATED SULFURTRANSFERASES"/>
    <property type="match status" value="1"/>
</dbReference>
<dbReference type="Gene3D" id="3.40.250.10">
    <property type="entry name" value="Rhodanese-like domain"/>
    <property type="match status" value="1"/>
</dbReference>
<dbReference type="OrthoDB" id="9808735at2"/>
<sequence length="139" mass="15604">MFEQIIEFSMNNPLLVGAFILLLVMVIYNETKGTAKGLTPAEAVRLMNRDEAVAVDIRDRKDFNAGHITGAIHLPMSSMDSKLHELEKHKDKQIIVVCRMGNSANMAVTKLQKAGYQQVMRLKGGMMQWQTDSMPVVKK</sequence>
<dbReference type="SUPFAM" id="SSF52821">
    <property type="entry name" value="Rhodanese/Cell cycle control phosphatase"/>
    <property type="match status" value="1"/>
</dbReference>
<keyword evidence="4" id="KW-1185">Reference proteome</keyword>
<dbReference type="PANTHER" id="PTHR43031">
    <property type="entry name" value="FAD-DEPENDENT OXIDOREDUCTASE"/>
    <property type="match status" value="1"/>
</dbReference>
<feature type="domain" description="Rhodanese" evidence="2">
    <location>
        <begin position="48"/>
        <end position="138"/>
    </location>
</feature>
<dbReference type="InterPro" id="IPR001763">
    <property type="entry name" value="Rhodanese-like_dom"/>
</dbReference>
<dbReference type="SMART" id="SM00450">
    <property type="entry name" value="RHOD"/>
    <property type="match status" value="1"/>
</dbReference>
<dbReference type="GO" id="GO:0016740">
    <property type="term" value="F:transferase activity"/>
    <property type="evidence" value="ECO:0007669"/>
    <property type="project" value="UniProtKB-KW"/>
</dbReference>
<keyword evidence="3" id="KW-0808">Transferase</keyword>
<organism evidence="3 4">
    <name type="scientific">Marinospirillum celere</name>
    <dbReference type="NCBI Taxonomy" id="1122252"/>
    <lineage>
        <taxon>Bacteria</taxon>
        <taxon>Pseudomonadati</taxon>
        <taxon>Pseudomonadota</taxon>
        <taxon>Gammaproteobacteria</taxon>
        <taxon>Oceanospirillales</taxon>
        <taxon>Oceanospirillaceae</taxon>
        <taxon>Marinospirillum</taxon>
    </lineage>
</organism>
<name>A0A1I1IFD8_9GAMM</name>
<dbReference type="RefSeq" id="WP_091963569.1">
    <property type="nucleotide sequence ID" value="NZ_FOLH01000004.1"/>
</dbReference>
<evidence type="ECO:0000313" key="4">
    <source>
        <dbReference type="Proteomes" id="UP000199058"/>
    </source>
</evidence>
<protein>
    <submittedName>
        <fullName evidence="3">Rhodanese-related sulfurtransferase</fullName>
    </submittedName>
</protein>
<keyword evidence="1" id="KW-0812">Transmembrane</keyword>
<dbReference type="InterPro" id="IPR050229">
    <property type="entry name" value="GlpE_sulfurtransferase"/>
</dbReference>
<dbReference type="Pfam" id="PF00581">
    <property type="entry name" value="Rhodanese"/>
    <property type="match status" value="1"/>
</dbReference>
<dbReference type="STRING" id="1122252.SAMN05660443_2267"/>
<reference evidence="3 4" key="1">
    <citation type="submission" date="2016-10" db="EMBL/GenBank/DDBJ databases">
        <authorList>
            <person name="de Groot N.N."/>
        </authorList>
    </citation>
    <scope>NUCLEOTIDE SEQUENCE [LARGE SCALE GENOMIC DNA]</scope>
    <source>
        <strain evidence="3 4">DSM 18438</strain>
    </source>
</reference>
<dbReference type="InterPro" id="IPR036873">
    <property type="entry name" value="Rhodanese-like_dom_sf"/>
</dbReference>
<feature type="transmembrane region" description="Helical" evidence="1">
    <location>
        <begin position="12"/>
        <end position="28"/>
    </location>
</feature>
<dbReference type="PROSITE" id="PS50206">
    <property type="entry name" value="RHODANESE_3"/>
    <property type="match status" value="1"/>
</dbReference>
<evidence type="ECO:0000256" key="1">
    <source>
        <dbReference type="SAM" id="Phobius"/>
    </source>
</evidence>
<dbReference type="AlphaFoldDB" id="A0A1I1IFD8"/>
<dbReference type="Proteomes" id="UP000199058">
    <property type="component" value="Unassembled WGS sequence"/>
</dbReference>
<keyword evidence="1" id="KW-1133">Transmembrane helix</keyword>
<evidence type="ECO:0000313" key="3">
    <source>
        <dbReference type="EMBL" id="SFC32453.1"/>
    </source>
</evidence>
<dbReference type="EMBL" id="FOLH01000004">
    <property type="protein sequence ID" value="SFC32453.1"/>
    <property type="molecule type" value="Genomic_DNA"/>
</dbReference>
<keyword evidence="1" id="KW-0472">Membrane</keyword>